<evidence type="ECO:0000256" key="1">
    <source>
        <dbReference type="ARBA" id="ARBA00023125"/>
    </source>
</evidence>
<dbReference type="InterPro" id="IPR002104">
    <property type="entry name" value="Integrase_catalytic"/>
</dbReference>
<organism evidence="4 5">
    <name type="scientific">Paenibacillus ehimensis</name>
    <dbReference type="NCBI Taxonomy" id="79264"/>
    <lineage>
        <taxon>Bacteria</taxon>
        <taxon>Bacillati</taxon>
        <taxon>Bacillota</taxon>
        <taxon>Bacilli</taxon>
        <taxon>Bacillales</taxon>
        <taxon>Paenibacillaceae</taxon>
        <taxon>Paenibacillus</taxon>
    </lineage>
</organism>
<dbReference type="PROSITE" id="PS51898">
    <property type="entry name" value="TYR_RECOMBINASE"/>
    <property type="match status" value="1"/>
</dbReference>
<protein>
    <submittedName>
        <fullName evidence="4">Site-specific integrase</fullName>
    </submittedName>
</protein>
<dbReference type="InterPro" id="IPR013762">
    <property type="entry name" value="Integrase-like_cat_sf"/>
</dbReference>
<evidence type="ECO:0000256" key="2">
    <source>
        <dbReference type="ARBA" id="ARBA00023172"/>
    </source>
</evidence>
<dbReference type="RefSeq" id="WP_302880085.1">
    <property type="nucleotide sequence ID" value="NZ_JAUMKJ010000032.1"/>
</dbReference>
<dbReference type="Gene3D" id="1.10.150.130">
    <property type="match status" value="1"/>
</dbReference>
<dbReference type="EMBL" id="JAUMKJ010000032">
    <property type="protein sequence ID" value="MDO3679826.1"/>
    <property type="molecule type" value="Genomic_DNA"/>
</dbReference>
<dbReference type="InterPro" id="IPR010998">
    <property type="entry name" value="Integrase_recombinase_N"/>
</dbReference>
<dbReference type="Proteomes" id="UP001168883">
    <property type="component" value="Unassembled WGS sequence"/>
</dbReference>
<dbReference type="InterPro" id="IPR011010">
    <property type="entry name" value="DNA_brk_join_enz"/>
</dbReference>
<accession>A0ABT8VFQ9</accession>
<keyword evidence="5" id="KW-1185">Reference proteome</keyword>
<name>A0ABT8VFQ9_9BACL</name>
<proteinExistence type="predicted"/>
<dbReference type="CDD" id="cd01189">
    <property type="entry name" value="INT_ICEBs1_C_like"/>
    <property type="match status" value="1"/>
</dbReference>
<sequence length="274" mass="31738">MHVVDFLAFLKTPEARKDGKPGVLGNGTQRFILRVLRNVLNRAKEWKFIAKNPCDGVRWPKKPETKVEVYDESEMVVIIDALYRQPIVWRLMILGTFFGSFRRGEAVALEISDCDFGDGSIMIDENIPMKIDGEHLIKAPKNLSSRLKVKMPALYMKELETYVTKTWKKQMWGARTKWRAPEGRQFLFHKGDGLPYHPNTTTNWWRKFLKANGFRHVKLHGLLLEQGLTTKAAAERLGHSDERTLTTTYSHVTKTMEERAASEFDRFERRPSSI</sequence>
<dbReference type="SUPFAM" id="SSF56349">
    <property type="entry name" value="DNA breaking-rejoining enzymes"/>
    <property type="match status" value="1"/>
</dbReference>
<evidence type="ECO:0000259" key="3">
    <source>
        <dbReference type="PROSITE" id="PS51898"/>
    </source>
</evidence>
<comment type="caution">
    <text evidence="4">The sequence shown here is derived from an EMBL/GenBank/DDBJ whole genome shotgun (WGS) entry which is preliminary data.</text>
</comment>
<reference evidence="4" key="1">
    <citation type="submission" date="2023-07" db="EMBL/GenBank/DDBJ databases">
        <authorList>
            <person name="Aktuganov G."/>
            <person name="Boyko T."/>
            <person name="Delegan Y."/>
            <person name="Galimzianova N."/>
            <person name="Gilvanova E."/>
            <person name="Korobov V."/>
            <person name="Kuzmina L."/>
            <person name="Melentiev A."/>
            <person name="Milman P."/>
            <person name="Ryabova A."/>
            <person name="Stupak E."/>
            <person name="Yasakov T."/>
            <person name="Zharikova N."/>
            <person name="Zhurenko E."/>
        </authorList>
    </citation>
    <scope>NUCLEOTIDE SEQUENCE</scope>
    <source>
        <strain evidence="4">IB-739</strain>
    </source>
</reference>
<evidence type="ECO:0000313" key="5">
    <source>
        <dbReference type="Proteomes" id="UP001168883"/>
    </source>
</evidence>
<feature type="domain" description="Tyr recombinase" evidence="3">
    <location>
        <begin position="65"/>
        <end position="262"/>
    </location>
</feature>
<keyword evidence="1" id="KW-0238">DNA-binding</keyword>
<evidence type="ECO:0000313" key="4">
    <source>
        <dbReference type="EMBL" id="MDO3679826.1"/>
    </source>
</evidence>
<dbReference type="Pfam" id="PF00589">
    <property type="entry name" value="Phage_integrase"/>
    <property type="match status" value="1"/>
</dbReference>
<dbReference type="Gene3D" id="1.10.443.10">
    <property type="entry name" value="Intergrase catalytic core"/>
    <property type="match status" value="1"/>
</dbReference>
<gene>
    <name evidence="4" type="ORF">Q3C12_22710</name>
</gene>
<keyword evidence="2" id="KW-0233">DNA recombination</keyword>